<keyword evidence="2" id="KW-0436">Ligase</keyword>
<dbReference type="Pfam" id="PF02875">
    <property type="entry name" value="Mur_ligase_C"/>
    <property type="match status" value="1"/>
</dbReference>
<dbReference type="PANTHER" id="PTHR23135">
    <property type="entry name" value="MUR LIGASE FAMILY MEMBER"/>
    <property type="match status" value="1"/>
</dbReference>
<dbReference type="InterPro" id="IPR036565">
    <property type="entry name" value="Mur-like_cat_sf"/>
</dbReference>
<evidence type="ECO:0000259" key="1">
    <source>
        <dbReference type="Pfam" id="PF02875"/>
    </source>
</evidence>
<feature type="non-terminal residue" evidence="2">
    <location>
        <position position="1"/>
    </location>
</feature>
<dbReference type="InterPro" id="IPR036615">
    <property type="entry name" value="Mur_ligase_C_dom_sf"/>
</dbReference>
<proteinExistence type="predicted"/>
<feature type="domain" description="Mur ligase C-terminal" evidence="1">
    <location>
        <begin position="48"/>
        <end position="173"/>
    </location>
</feature>
<dbReference type="AlphaFoldDB" id="A0A6B1F8T4"/>
<dbReference type="Gene3D" id="3.90.190.20">
    <property type="entry name" value="Mur ligase, C-terminal domain"/>
    <property type="match status" value="1"/>
</dbReference>
<dbReference type="PANTHER" id="PTHR23135:SF4">
    <property type="entry name" value="UDP-N-ACETYLMURAMOYL-L-ALANYL-D-GLUTAMATE--2,6-DIAMINOPIMELATE LIGASE MURE HOMOLOG, CHLOROPLASTIC"/>
    <property type="match status" value="1"/>
</dbReference>
<evidence type="ECO:0000313" key="2">
    <source>
        <dbReference type="EMBL" id="MYG38768.1"/>
    </source>
</evidence>
<dbReference type="EMBL" id="VYDO01000236">
    <property type="protein sequence ID" value="MYG38768.1"/>
    <property type="molecule type" value="Genomic_DNA"/>
</dbReference>
<dbReference type="SUPFAM" id="SSF53623">
    <property type="entry name" value="MurD-like peptide ligases, catalytic domain"/>
    <property type="match status" value="1"/>
</dbReference>
<protein>
    <submittedName>
        <fullName evidence="2">UDP-N-acetylmuramoyl-L-alanyl-D-glutamate--2, 6-diaminopimelate ligase</fullName>
    </submittedName>
</protein>
<accession>A0A6B1F8T4</accession>
<dbReference type="GO" id="GO:0016881">
    <property type="term" value="F:acid-amino acid ligase activity"/>
    <property type="evidence" value="ECO:0007669"/>
    <property type="project" value="InterPro"/>
</dbReference>
<reference evidence="2" key="1">
    <citation type="submission" date="2019-09" db="EMBL/GenBank/DDBJ databases">
        <title>Characterisation of the sponge microbiome using genome-centric metagenomics.</title>
        <authorList>
            <person name="Engelberts J.P."/>
            <person name="Robbins S.J."/>
            <person name="De Goeij J.M."/>
            <person name="Aranda M."/>
            <person name="Bell S.C."/>
            <person name="Webster N.S."/>
        </authorList>
    </citation>
    <scope>NUCLEOTIDE SEQUENCE</scope>
    <source>
        <strain evidence="2">SB0676_bin_10</strain>
    </source>
</reference>
<dbReference type="Gene3D" id="3.40.1190.10">
    <property type="entry name" value="Mur-like, catalytic domain"/>
    <property type="match status" value="1"/>
</dbReference>
<name>A0A6B1F8T4_9SYNE</name>
<gene>
    <name evidence="2" type="ORF">F4162_07360</name>
</gene>
<comment type="caution">
    <text evidence="2">The sequence shown here is derived from an EMBL/GenBank/DDBJ whole genome shotgun (WGS) entry which is preliminary data.</text>
</comment>
<dbReference type="PROSITE" id="PS51257">
    <property type="entry name" value="PROKAR_LIPOPROTEIN"/>
    <property type="match status" value="1"/>
</dbReference>
<dbReference type="InterPro" id="IPR004101">
    <property type="entry name" value="Mur_ligase_C"/>
</dbReference>
<dbReference type="GO" id="GO:0005524">
    <property type="term" value="F:ATP binding"/>
    <property type="evidence" value="ECO:0007669"/>
    <property type="project" value="InterPro"/>
</dbReference>
<dbReference type="SUPFAM" id="SSF53244">
    <property type="entry name" value="MurD-like peptide ligases, peptide-binding domain"/>
    <property type="match status" value="1"/>
</dbReference>
<organism evidence="2">
    <name type="scientific">Synechococcus sp. SB0676_bin_10</name>
    <dbReference type="NCBI Taxonomy" id="2604869"/>
    <lineage>
        <taxon>Bacteria</taxon>
        <taxon>Bacillati</taxon>
        <taxon>Cyanobacteriota</taxon>
        <taxon>Cyanophyceae</taxon>
        <taxon>Synechococcales</taxon>
        <taxon>Synechococcaceae</taxon>
        <taxon>Synechococcus</taxon>
    </lineage>
</organism>
<sequence length="200" mass="21329">MGEGRFRSPMLGRFNLMNLLQAVGALLSCGAPLGPLLEHVPRFGGVPGRMESIGAPDLTVVVDYAHTPDGLTSALQALRPFVAGRLICVFGCGGERDRGKRPLMGAAAAELADELVITSDNPRTEDPEGILEEICAGLPTGIPHHRELDRRLAIHRAVVQAVAGDTVLIAGKGHERVQIIGHEQRPFDDRRVAAAAIAER</sequence>